<organism evidence="3 4">
    <name type="scientific">Agromyces rhizosphaerae</name>
    <dbReference type="NCBI Taxonomy" id="88374"/>
    <lineage>
        <taxon>Bacteria</taxon>
        <taxon>Bacillati</taxon>
        <taxon>Actinomycetota</taxon>
        <taxon>Actinomycetes</taxon>
        <taxon>Micrococcales</taxon>
        <taxon>Microbacteriaceae</taxon>
        <taxon>Agromyces</taxon>
    </lineage>
</organism>
<feature type="compositionally biased region" description="Low complexity" evidence="1">
    <location>
        <begin position="34"/>
        <end position="66"/>
    </location>
</feature>
<accession>A0A9W6FT58</accession>
<keyword evidence="4" id="KW-1185">Reference proteome</keyword>
<evidence type="ECO:0000259" key="2">
    <source>
        <dbReference type="PROSITE" id="PS51352"/>
    </source>
</evidence>
<gene>
    <name evidence="3" type="ORF">ARHIZOSPH14_32400</name>
</gene>
<evidence type="ECO:0000313" key="3">
    <source>
        <dbReference type="EMBL" id="GLI28998.1"/>
    </source>
</evidence>
<feature type="region of interest" description="Disordered" evidence="1">
    <location>
        <begin position="34"/>
        <end position="77"/>
    </location>
</feature>
<proteinExistence type="predicted"/>
<dbReference type="InterPro" id="IPR036249">
    <property type="entry name" value="Thioredoxin-like_sf"/>
</dbReference>
<dbReference type="Gene3D" id="3.40.30.10">
    <property type="entry name" value="Glutaredoxin"/>
    <property type="match status" value="1"/>
</dbReference>
<name>A0A9W6FT58_9MICO</name>
<dbReference type="SUPFAM" id="SSF52833">
    <property type="entry name" value="Thioredoxin-like"/>
    <property type="match status" value="1"/>
</dbReference>
<dbReference type="InterPro" id="IPR013766">
    <property type="entry name" value="Thioredoxin_domain"/>
</dbReference>
<dbReference type="PROSITE" id="PS51352">
    <property type="entry name" value="THIOREDOXIN_2"/>
    <property type="match status" value="1"/>
</dbReference>
<feature type="domain" description="Thioredoxin" evidence="2">
    <location>
        <begin position="63"/>
        <end position="184"/>
    </location>
</feature>
<dbReference type="AlphaFoldDB" id="A0A9W6FT58"/>
<comment type="caution">
    <text evidence="3">The sequence shown here is derived from an EMBL/GenBank/DDBJ whole genome shotgun (WGS) entry which is preliminary data.</text>
</comment>
<reference evidence="3" key="1">
    <citation type="submission" date="2022-12" db="EMBL/GenBank/DDBJ databases">
        <title>Reference genome sequencing for broad-spectrum identification of bacterial and archaeal isolates by mass spectrometry.</title>
        <authorList>
            <person name="Sekiguchi Y."/>
            <person name="Tourlousse D.M."/>
        </authorList>
    </citation>
    <scope>NUCLEOTIDE SEQUENCE</scope>
    <source>
        <strain evidence="3">14</strain>
    </source>
</reference>
<protein>
    <recommendedName>
        <fullName evidence="2">Thioredoxin domain-containing protein</fullName>
    </recommendedName>
</protein>
<dbReference type="Proteomes" id="UP001144396">
    <property type="component" value="Unassembled WGS sequence"/>
</dbReference>
<dbReference type="Pfam" id="PF00085">
    <property type="entry name" value="Thioredoxin"/>
    <property type="match status" value="1"/>
</dbReference>
<evidence type="ECO:0000256" key="1">
    <source>
        <dbReference type="SAM" id="MobiDB-lite"/>
    </source>
</evidence>
<dbReference type="CDD" id="cd02947">
    <property type="entry name" value="TRX_family"/>
    <property type="match status" value="1"/>
</dbReference>
<dbReference type="EMBL" id="BSDP01000001">
    <property type="protein sequence ID" value="GLI28998.1"/>
    <property type="molecule type" value="Genomic_DNA"/>
</dbReference>
<sequence>MGGVNPRNIALIVVGVLVAGGVAIAVVFASTGGDATDTASTPTASASAEAAEPSATEATESAQPSEEPAEAAEQEAAVSPGAYVEYSPAALEAAEGEKVLFFHATWCPQCRALEADIQGSGVPDGVTVLKVDYDSNQDLRAKYGVTLQTTLVHVDESGELIDRYVAYEQPVLAPSLAALGIAGS</sequence>
<evidence type="ECO:0000313" key="4">
    <source>
        <dbReference type="Proteomes" id="UP001144396"/>
    </source>
</evidence>